<dbReference type="PANTHER" id="PTHR43293:SF3">
    <property type="entry name" value="CHOLESTEROL RING-CLEAVING HYDROLASE IPDB SUBUNIT"/>
    <property type="match status" value="1"/>
</dbReference>
<evidence type="ECO:0008006" key="3">
    <source>
        <dbReference type="Google" id="ProtNLM"/>
    </source>
</evidence>
<accession>A0A6L8W3B9</accession>
<dbReference type="InterPro" id="IPR004165">
    <property type="entry name" value="CoA_trans_fam_I"/>
</dbReference>
<proteinExistence type="predicted"/>
<dbReference type="SMART" id="SM00882">
    <property type="entry name" value="CoA_trans"/>
    <property type="match status" value="1"/>
</dbReference>
<comment type="caution">
    <text evidence="1">The sequence shown here is derived from an EMBL/GenBank/DDBJ whole genome shotgun (WGS) entry which is preliminary data.</text>
</comment>
<dbReference type="Pfam" id="PF01144">
    <property type="entry name" value="CoA_trans"/>
    <property type="match status" value="1"/>
</dbReference>
<gene>
    <name evidence="1" type="ORF">GQE98_00935</name>
</gene>
<dbReference type="InterPro" id="IPR037171">
    <property type="entry name" value="NagB/RpiA_transferase-like"/>
</dbReference>
<protein>
    <recommendedName>
        <fullName evidence="3">Glutaconate CoA-transferase subunit B</fullName>
    </recommendedName>
</protein>
<evidence type="ECO:0000313" key="2">
    <source>
        <dbReference type="Proteomes" id="UP000476030"/>
    </source>
</evidence>
<dbReference type="GO" id="GO:0008410">
    <property type="term" value="F:CoA-transferase activity"/>
    <property type="evidence" value="ECO:0007669"/>
    <property type="project" value="InterPro"/>
</dbReference>
<keyword evidence="2" id="KW-1185">Reference proteome</keyword>
<dbReference type="Gene3D" id="3.40.1080.10">
    <property type="entry name" value="Glutaconate Coenzyme A-transferase"/>
    <property type="match status" value="1"/>
</dbReference>
<dbReference type="RefSeq" id="WP_161313679.1">
    <property type="nucleotide sequence ID" value="NZ_WTUW01000001.1"/>
</dbReference>
<dbReference type="EMBL" id="WTUW01000001">
    <property type="protein sequence ID" value="MZR29189.1"/>
    <property type="molecule type" value="Genomic_DNA"/>
</dbReference>
<dbReference type="AlphaFoldDB" id="A0A6L8W3B9"/>
<dbReference type="Proteomes" id="UP000476030">
    <property type="component" value="Unassembled WGS sequence"/>
</dbReference>
<evidence type="ECO:0000313" key="1">
    <source>
        <dbReference type="EMBL" id="MZR29189.1"/>
    </source>
</evidence>
<reference evidence="1 2" key="1">
    <citation type="submission" date="2019-12" db="EMBL/GenBank/DDBJ databases">
        <title>Snethiella sp. nov. sp. isolated from sea sand.</title>
        <authorList>
            <person name="Kim J."/>
            <person name="Jeong S.E."/>
            <person name="Jung H.S."/>
            <person name="Jeon C.O."/>
        </authorList>
    </citation>
    <scope>NUCLEOTIDE SEQUENCE [LARGE SCALE GENOMIC DNA]</scope>
    <source>
        <strain evidence="1 2">DP05</strain>
    </source>
</reference>
<dbReference type="SUPFAM" id="SSF100950">
    <property type="entry name" value="NagB/RpiA/CoA transferase-like"/>
    <property type="match status" value="1"/>
</dbReference>
<dbReference type="PANTHER" id="PTHR43293">
    <property type="entry name" value="ACETATE COA-TRANSFERASE YDIF"/>
    <property type="match status" value="1"/>
</dbReference>
<name>A0A6L8W3B9_9PROT</name>
<sequence length="268" mass="28417">MSIESSPVAWPELAAFVLSKELGDGEIGSPGGARSEIPLAAARLAQLTHAPNLMIITSAAGFVANSVGKAPAPLFHSTMDYRNIYAGTETVLNFMSVFNTPRDWFFAGGLQVDSFGNLNMTAIGDIKAPKLKGPGGAGLSYASSVARRYFIYMQQHSKLSFVNKLDYVTAMGYGSGPGDREALGLVGGGPALVFSPMAAMDFCNVTKRMRLRSVHPGHTVEEVLDNTGAEIIVPEDVPTTALPDAETIEILRTKVDPSGVLQNLKGAR</sequence>
<organism evidence="1 2">
    <name type="scientific">Sneathiella litorea</name>
    <dbReference type="NCBI Taxonomy" id="2606216"/>
    <lineage>
        <taxon>Bacteria</taxon>
        <taxon>Pseudomonadati</taxon>
        <taxon>Pseudomonadota</taxon>
        <taxon>Alphaproteobacteria</taxon>
        <taxon>Sneathiellales</taxon>
        <taxon>Sneathiellaceae</taxon>
        <taxon>Sneathiella</taxon>
    </lineage>
</organism>